<dbReference type="RefSeq" id="WP_167186000.1">
    <property type="nucleotide sequence ID" value="NZ_JAASQL010000001.1"/>
</dbReference>
<sequence length="235" mass="26623">MIYIYLIASVLVSVLFVSISHPKKKFIQLLLSFSGAYLLSMTISHLLPETFGILGSNHQHDNTQTVNTKLIGAFILLGILIQLVLESFSKGAEHGHVHIHDSKKQFPWMLFISLCLHAFSEGIPLGYDKNQSFLWAIVIHKIPVGIVLTSFFLKYKYELKKVIFFMTTFALMSPLGSLLASKIHFFQHYQNYITAIIIGIFLHISTVILFESSENHKFSYPKFIAILLGMAVALF</sequence>
<feature type="transmembrane region" description="Helical" evidence="5">
    <location>
        <begin position="162"/>
        <end position="180"/>
    </location>
</feature>
<keyword evidence="4 5" id="KW-0472">Membrane</keyword>
<feature type="transmembrane region" description="Helical" evidence="5">
    <location>
        <begin position="29"/>
        <end position="47"/>
    </location>
</feature>
<evidence type="ECO:0000313" key="7">
    <source>
        <dbReference type="Proteomes" id="UP000745859"/>
    </source>
</evidence>
<comment type="caution">
    <text evidence="6">The sequence shown here is derived from an EMBL/GenBank/DDBJ whole genome shotgun (WGS) entry which is preliminary data.</text>
</comment>
<comment type="subcellular location">
    <subcellularLocation>
        <location evidence="1">Membrane</location>
        <topology evidence="1">Multi-pass membrane protein</topology>
    </subcellularLocation>
</comment>
<feature type="transmembrane region" description="Helical" evidence="5">
    <location>
        <begin position="133"/>
        <end position="153"/>
    </location>
</feature>
<keyword evidence="3 5" id="KW-1133">Transmembrane helix</keyword>
<feature type="transmembrane region" description="Helical" evidence="5">
    <location>
        <begin position="106"/>
        <end position="127"/>
    </location>
</feature>
<proteinExistence type="predicted"/>
<dbReference type="InterPro" id="IPR003689">
    <property type="entry name" value="ZIP"/>
</dbReference>
<accession>A0ABX0UAX7</accession>
<gene>
    <name evidence="6" type="ORF">FHR24_001419</name>
</gene>
<feature type="transmembrane region" description="Helical" evidence="5">
    <location>
        <begin position="6"/>
        <end position="22"/>
    </location>
</feature>
<protein>
    <submittedName>
        <fullName evidence="6">Zinc transporter ZupT</fullName>
    </submittedName>
</protein>
<evidence type="ECO:0000256" key="3">
    <source>
        <dbReference type="ARBA" id="ARBA00022989"/>
    </source>
</evidence>
<dbReference type="Proteomes" id="UP000745859">
    <property type="component" value="Unassembled WGS sequence"/>
</dbReference>
<feature type="transmembrane region" description="Helical" evidence="5">
    <location>
        <begin position="67"/>
        <end position="85"/>
    </location>
</feature>
<organism evidence="6 7">
    <name type="scientific">Wenyingzhuangia heitensis</name>
    <dbReference type="NCBI Taxonomy" id="1487859"/>
    <lineage>
        <taxon>Bacteria</taxon>
        <taxon>Pseudomonadati</taxon>
        <taxon>Bacteroidota</taxon>
        <taxon>Flavobacteriia</taxon>
        <taxon>Flavobacteriales</taxon>
        <taxon>Flavobacteriaceae</taxon>
        <taxon>Wenyingzhuangia</taxon>
    </lineage>
</organism>
<evidence type="ECO:0000256" key="4">
    <source>
        <dbReference type="ARBA" id="ARBA00023136"/>
    </source>
</evidence>
<dbReference type="PANTHER" id="PTHR11040:SF44">
    <property type="entry name" value="PROTEIN ZNTC-RELATED"/>
    <property type="match status" value="1"/>
</dbReference>
<dbReference type="PANTHER" id="PTHR11040">
    <property type="entry name" value="ZINC/IRON TRANSPORTER"/>
    <property type="match status" value="1"/>
</dbReference>
<evidence type="ECO:0000313" key="6">
    <source>
        <dbReference type="EMBL" id="NIJ44980.1"/>
    </source>
</evidence>
<name>A0ABX0UAX7_9FLAO</name>
<reference evidence="6 7" key="1">
    <citation type="submission" date="2020-03" db="EMBL/GenBank/DDBJ databases">
        <title>Genomic Encyclopedia of Type Strains, Phase IV (KMG-IV): sequencing the most valuable type-strain genomes for metagenomic binning, comparative biology and taxonomic classification.</title>
        <authorList>
            <person name="Goeker M."/>
        </authorList>
    </citation>
    <scope>NUCLEOTIDE SEQUENCE [LARGE SCALE GENOMIC DNA]</scope>
    <source>
        <strain evidence="6 7">DSM 101599</strain>
    </source>
</reference>
<keyword evidence="2 5" id="KW-0812">Transmembrane</keyword>
<dbReference type="EMBL" id="JAASQL010000001">
    <property type="protein sequence ID" value="NIJ44980.1"/>
    <property type="molecule type" value="Genomic_DNA"/>
</dbReference>
<evidence type="ECO:0000256" key="2">
    <source>
        <dbReference type="ARBA" id="ARBA00022692"/>
    </source>
</evidence>
<dbReference type="Pfam" id="PF02535">
    <property type="entry name" value="Zip"/>
    <property type="match status" value="2"/>
</dbReference>
<evidence type="ECO:0000256" key="5">
    <source>
        <dbReference type="SAM" id="Phobius"/>
    </source>
</evidence>
<feature type="transmembrane region" description="Helical" evidence="5">
    <location>
        <begin position="192"/>
        <end position="210"/>
    </location>
</feature>
<evidence type="ECO:0000256" key="1">
    <source>
        <dbReference type="ARBA" id="ARBA00004141"/>
    </source>
</evidence>
<keyword evidence="7" id="KW-1185">Reference proteome</keyword>